<name>A0A0H4R0L6_9LACO</name>
<organism evidence="1 2">
    <name type="scientific">Companilactobacillus ginsenosidimutans</name>
    <dbReference type="NCBI Taxonomy" id="1007676"/>
    <lineage>
        <taxon>Bacteria</taxon>
        <taxon>Bacillati</taxon>
        <taxon>Bacillota</taxon>
        <taxon>Bacilli</taxon>
        <taxon>Lactobacillales</taxon>
        <taxon>Lactobacillaceae</taxon>
        <taxon>Companilactobacillus</taxon>
    </lineage>
</organism>
<dbReference type="RefSeq" id="WP_048704469.1">
    <property type="nucleotide sequence ID" value="NZ_CP012034.1"/>
</dbReference>
<dbReference type="KEGG" id="lgn:ABM34_06765"/>
<accession>A0A0H4R0L6</accession>
<keyword evidence="2" id="KW-1185">Reference proteome</keyword>
<dbReference type="AlphaFoldDB" id="A0A0H4R0L6"/>
<protein>
    <submittedName>
        <fullName evidence="1">Uncharacterized protein</fullName>
    </submittedName>
</protein>
<reference evidence="2" key="1">
    <citation type="submission" date="2015-07" db="EMBL/GenBank/DDBJ databases">
        <title>Lactobacillus ginsenosidimutans/EMML 3141/ whole genome sequencing.</title>
        <authorList>
            <person name="Kim M.K."/>
            <person name="Im W.-T."/>
            <person name="Srinivasan S."/>
            <person name="Lee J.-J."/>
        </authorList>
    </citation>
    <scope>NUCLEOTIDE SEQUENCE [LARGE SCALE GENOMIC DNA]</scope>
    <source>
        <strain evidence="2">EMML 3041</strain>
    </source>
</reference>
<sequence>MDNRTLITSLDESVAQFNIVTETELIDIAMKYIAELQTQETTSTLINFRACLKNYDEKTKHEHSESINDLIFKIDAYLDDQVEECTET</sequence>
<dbReference type="PATRIC" id="fig|1007676.4.peg.1349"/>
<dbReference type="Proteomes" id="UP000036106">
    <property type="component" value="Chromosome"/>
</dbReference>
<proteinExistence type="predicted"/>
<dbReference type="EMBL" id="CP012034">
    <property type="protein sequence ID" value="AKP67270.1"/>
    <property type="molecule type" value="Genomic_DNA"/>
</dbReference>
<evidence type="ECO:0000313" key="1">
    <source>
        <dbReference type="EMBL" id="AKP67270.1"/>
    </source>
</evidence>
<gene>
    <name evidence="1" type="ORF">ABM34_06765</name>
</gene>
<dbReference type="OrthoDB" id="2314450at2"/>
<evidence type="ECO:0000313" key="2">
    <source>
        <dbReference type="Proteomes" id="UP000036106"/>
    </source>
</evidence>